<evidence type="ECO:0000256" key="3">
    <source>
        <dbReference type="ARBA" id="ARBA00022801"/>
    </source>
</evidence>
<dbReference type="InterPro" id="IPR003785">
    <property type="entry name" value="Creatininase/forma_Hydrolase"/>
</dbReference>
<sequence>MGTRVAALTWPEVGALGRSAILAVPLGATEQHGPHLPLSTDTDLAVAVCAGLAAARPDVLVAPALPYGSSGEHAGFPGTLSIGQAALELVLVELCRSATDTVDRVLLVSGHGGNRDPLQRAGSLLRSEGRDVRFFLPQYPGDAHAGRSETSLQLALDPARVRRDRAEPGETRALRDLLPALRSGGVRAVSANGVLGDPAGATAAEGAALLNRIVTDLIERAGRWWPAPSPERIRR</sequence>
<dbReference type="Proteomes" id="UP001595696">
    <property type="component" value="Unassembled WGS sequence"/>
</dbReference>
<comment type="cofactor">
    <cofactor evidence="1">
        <name>Zn(2+)</name>
        <dbReference type="ChEBI" id="CHEBI:29105"/>
    </cofactor>
</comment>
<evidence type="ECO:0000256" key="2">
    <source>
        <dbReference type="ARBA" id="ARBA00022723"/>
    </source>
</evidence>
<protein>
    <submittedName>
        <fullName evidence="6">Mycofactocin biosynthesis peptidyl-dipeptidase MftE</fullName>
    </submittedName>
</protein>
<evidence type="ECO:0000313" key="7">
    <source>
        <dbReference type="Proteomes" id="UP001595696"/>
    </source>
</evidence>
<keyword evidence="3" id="KW-0378">Hydrolase</keyword>
<name>A0ABV8DRJ1_9NOCA</name>
<evidence type="ECO:0000256" key="4">
    <source>
        <dbReference type="ARBA" id="ARBA00022833"/>
    </source>
</evidence>
<reference evidence="7" key="1">
    <citation type="journal article" date="2019" name="Int. J. Syst. Evol. Microbiol.">
        <title>The Global Catalogue of Microorganisms (GCM) 10K type strain sequencing project: providing services to taxonomists for standard genome sequencing and annotation.</title>
        <authorList>
            <consortium name="The Broad Institute Genomics Platform"/>
            <consortium name="The Broad Institute Genome Sequencing Center for Infectious Disease"/>
            <person name="Wu L."/>
            <person name="Ma J."/>
        </authorList>
    </citation>
    <scope>NUCLEOTIDE SEQUENCE [LARGE SCALE GENOMIC DNA]</scope>
    <source>
        <strain evidence="7">CGMCC 4.7330</strain>
    </source>
</reference>
<dbReference type="PANTHER" id="PTHR35005">
    <property type="entry name" value="3-DEHYDRO-SCYLLO-INOSOSE HYDROLASE"/>
    <property type="match status" value="1"/>
</dbReference>
<keyword evidence="4" id="KW-0862">Zinc</keyword>
<dbReference type="PANTHER" id="PTHR35005:SF1">
    <property type="entry name" value="2-AMINO-5-FORMYLAMINO-6-RIBOSYLAMINOPYRIMIDIN-4(3H)-ONE 5'-MONOPHOSPHATE DEFORMYLASE"/>
    <property type="match status" value="1"/>
</dbReference>
<comment type="similarity">
    <text evidence="5">Belongs to the creatininase superfamily.</text>
</comment>
<dbReference type="InterPro" id="IPR024087">
    <property type="entry name" value="Creatininase-like_sf"/>
</dbReference>
<dbReference type="InterPro" id="IPR023871">
    <property type="entry name" value="MftE"/>
</dbReference>
<gene>
    <name evidence="6" type="primary">mftE</name>
    <name evidence="6" type="ORF">ACFO0B_12045</name>
</gene>
<dbReference type="Gene3D" id="3.40.50.10310">
    <property type="entry name" value="Creatininase"/>
    <property type="match status" value="1"/>
</dbReference>
<dbReference type="RefSeq" id="WP_378612482.1">
    <property type="nucleotide sequence ID" value="NZ_JBHSAX010000013.1"/>
</dbReference>
<keyword evidence="7" id="KW-1185">Reference proteome</keyword>
<evidence type="ECO:0000313" key="6">
    <source>
        <dbReference type="EMBL" id="MFC3962716.1"/>
    </source>
</evidence>
<proteinExistence type="inferred from homology"/>
<evidence type="ECO:0000256" key="5">
    <source>
        <dbReference type="ARBA" id="ARBA00024029"/>
    </source>
</evidence>
<dbReference type="NCBIfam" id="TIGR03964">
    <property type="entry name" value="mycofact_creat"/>
    <property type="match status" value="1"/>
</dbReference>
<evidence type="ECO:0000256" key="1">
    <source>
        <dbReference type="ARBA" id="ARBA00001947"/>
    </source>
</evidence>
<organism evidence="6 7">
    <name type="scientific">Nocardia jiangsuensis</name>
    <dbReference type="NCBI Taxonomy" id="1691563"/>
    <lineage>
        <taxon>Bacteria</taxon>
        <taxon>Bacillati</taxon>
        <taxon>Actinomycetota</taxon>
        <taxon>Actinomycetes</taxon>
        <taxon>Mycobacteriales</taxon>
        <taxon>Nocardiaceae</taxon>
        <taxon>Nocardia</taxon>
    </lineage>
</organism>
<dbReference type="SUPFAM" id="SSF102215">
    <property type="entry name" value="Creatininase"/>
    <property type="match status" value="1"/>
</dbReference>
<dbReference type="Pfam" id="PF02633">
    <property type="entry name" value="Creatininase"/>
    <property type="match status" value="1"/>
</dbReference>
<accession>A0ABV8DRJ1</accession>
<dbReference type="EMBL" id="JBHSAX010000013">
    <property type="protein sequence ID" value="MFC3962716.1"/>
    <property type="molecule type" value="Genomic_DNA"/>
</dbReference>
<keyword evidence="2" id="KW-0479">Metal-binding</keyword>
<comment type="caution">
    <text evidence="6">The sequence shown here is derived from an EMBL/GenBank/DDBJ whole genome shotgun (WGS) entry which is preliminary data.</text>
</comment>